<comment type="caution">
    <text evidence="1">The sequence shown here is derived from an EMBL/GenBank/DDBJ whole genome shotgun (WGS) entry which is preliminary data.</text>
</comment>
<dbReference type="AlphaFoldDB" id="A0A0Q3QSA8"/>
<sequence length="86" mass="9856">MQIQDINIQLVCTLDEWDPFQIGEGNYDTEIADVVQAVHDLDDMEKLARKIQAIYEFSFEQVIPLRACKEIAEKLIVIKNSASCQL</sequence>
<gene>
    <name evidence="1" type="ORF">AN957_22375</name>
</gene>
<dbReference type="InterPro" id="IPR015053">
    <property type="entry name" value="DUF1871"/>
</dbReference>
<evidence type="ECO:0000313" key="2">
    <source>
        <dbReference type="Proteomes" id="UP000050996"/>
    </source>
</evidence>
<dbReference type="RefSeq" id="WP_053477832.1">
    <property type="nucleotide sequence ID" value="NZ_CP041305.1"/>
</dbReference>
<dbReference type="Pfam" id="PF08958">
    <property type="entry name" value="DUF1871"/>
    <property type="match status" value="1"/>
</dbReference>
<dbReference type="Gene3D" id="1.10.340.20">
    <property type="entry name" value="Apc36109-like domain"/>
    <property type="match status" value="1"/>
</dbReference>
<keyword evidence="2" id="KW-1185">Reference proteome</keyword>
<name>A0A0Q3QSA8_9BACI</name>
<evidence type="ECO:0008006" key="3">
    <source>
        <dbReference type="Google" id="ProtNLM"/>
    </source>
</evidence>
<organism evidence="1 2">
    <name type="scientific">Cytobacillus solani</name>
    <dbReference type="NCBI Taxonomy" id="1637975"/>
    <lineage>
        <taxon>Bacteria</taxon>
        <taxon>Bacillati</taxon>
        <taxon>Bacillota</taxon>
        <taxon>Bacilli</taxon>
        <taxon>Bacillales</taxon>
        <taxon>Bacillaceae</taxon>
        <taxon>Cytobacillus</taxon>
    </lineage>
</organism>
<reference evidence="1 2" key="1">
    <citation type="submission" date="2015-09" db="EMBL/GenBank/DDBJ databases">
        <title>Genome sequencing project for genomic taxonomy and phylogenomics of Bacillus-like bacteria.</title>
        <authorList>
            <person name="Liu B."/>
            <person name="Wang J."/>
            <person name="Zhu Y."/>
            <person name="Liu G."/>
            <person name="Chen Q."/>
            <person name="Chen Z."/>
            <person name="Lan J."/>
            <person name="Che J."/>
            <person name="Ge C."/>
            <person name="Shi H."/>
            <person name="Pan Z."/>
            <person name="Liu X."/>
        </authorList>
    </citation>
    <scope>NUCLEOTIDE SEQUENCE [LARGE SCALE GENOMIC DNA]</scope>
    <source>
        <strain evidence="1 2">FJAT-18043</strain>
    </source>
</reference>
<dbReference type="InterPro" id="IPR023162">
    <property type="entry name" value="Apc36109-like_dom_sf"/>
</dbReference>
<evidence type="ECO:0000313" key="1">
    <source>
        <dbReference type="EMBL" id="KQL21041.1"/>
    </source>
</evidence>
<dbReference type="EMBL" id="LJIX01000006">
    <property type="protein sequence ID" value="KQL21041.1"/>
    <property type="molecule type" value="Genomic_DNA"/>
</dbReference>
<accession>A0A0Q3QSA8</accession>
<dbReference type="Proteomes" id="UP000050996">
    <property type="component" value="Unassembled WGS sequence"/>
</dbReference>
<proteinExistence type="predicted"/>
<protein>
    <recommendedName>
        <fullName evidence="3">DUF1871 domain-containing protein</fullName>
    </recommendedName>
</protein>
<dbReference type="PATRIC" id="fig|1637975.4.peg.4466"/>
<dbReference type="SUPFAM" id="SSF116922">
    <property type="entry name" value="YugE-like"/>
    <property type="match status" value="1"/>
</dbReference>